<dbReference type="EMBL" id="SDJQ01000017">
    <property type="protein sequence ID" value="RXR32784.1"/>
    <property type="molecule type" value="Genomic_DNA"/>
</dbReference>
<comment type="similarity">
    <text evidence="1">In the C-terminal section; belongs to the transpeptidase family.</text>
</comment>
<feature type="compositionally biased region" description="Pro residues" evidence="14">
    <location>
        <begin position="725"/>
        <end position="737"/>
    </location>
</feature>
<organism evidence="18 19">
    <name type="scientific">Oerskovia turbata</name>
    <dbReference type="NCBI Taxonomy" id="1713"/>
    <lineage>
        <taxon>Bacteria</taxon>
        <taxon>Bacillati</taxon>
        <taxon>Actinomycetota</taxon>
        <taxon>Actinomycetes</taxon>
        <taxon>Micrococcales</taxon>
        <taxon>Cellulomonadaceae</taxon>
        <taxon>Oerskovia</taxon>
    </lineage>
</organism>
<evidence type="ECO:0000256" key="10">
    <source>
        <dbReference type="ARBA" id="ARBA00023268"/>
    </source>
</evidence>
<dbReference type="InterPro" id="IPR001460">
    <property type="entry name" value="PCN-bd_Tpept"/>
</dbReference>
<dbReference type="InterPro" id="IPR023346">
    <property type="entry name" value="Lysozyme-like_dom_sf"/>
</dbReference>
<dbReference type="Pfam" id="PF00905">
    <property type="entry name" value="Transpeptidase"/>
    <property type="match status" value="1"/>
</dbReference>
<evidence type="ECO:0000313" key="17">
    <source>
        <dbReference type="EMBL" id="RXR25275.1"/>
    </source>
</evidence>
<proteinExistence type="inferred from homology"/>
<dbReference type="InterPro" id="IPR050396">
    <property type="entry name" value="Glycosyltr_51/Transpeptidase"/>
</dbReference>
<keyword evidence="3" id="KW-0121">Carboxypeptidase</keyword>
<evidence type="ECO:0000313" key="19">
    <source>
        <dbReference type="Proteomes" id="UP000289805"/>
    </source>
</evidence>
<evidence type="ECO:0000256" key="5">
    <source>
        <dbReference type="ARBA" id="ARBA00022676"/>
    </source>
</evidence>
<dbReference type="InterPro" id="IPR001264">
    <property type="entry name" value="Glyco_trans_51"/>
</dbReference>
<reference evidence="19 20" key="1">
    <citation type="submission" date="2019-01" db="EMBL/GenBank/DDBJ databases">
        <title>Oerskovia turbata Genome sequencing and assembly.</title>
        <authorList>
            <person name="Dou T."/>
        </authorList>
    </citation>
    <scope>NUCLEOTIDE SEQUENCE [LARGE SCALE GENOMIC DNA]</scope>
    <source>
        <strain evidence="18 19">JCM12123</strain>
        <strain evidence="17 20">JCM3160</strain>
    </source>
</reference>
<dbReference type="GO" id="GO:0009002">
    <property type="term" value="F:serine-type D-Ala-D-Ala carboxypeptidase activity"/>
    <property type="evidence" value="ECO:0007669"/>
    <property type="project" value="UniProtKB-EC"/>
</dbReference>
<dbReference type="Gene3D" id="3.40.710.10">
    <property type="entry name" value="DD-peptidase/beta-lactamase superfamily"/>
    <property type="match status" value="1"/>
</dbReference>
<evidence type="ECO:0000256" key="4">
    <source>
        <dbReference type="ARBA" id="ARBA00022670"/>
    </source>
</evidence>
<evidence type="ECO:0000313" key="20">
    <source>
        <dbReference type="Proteomes" id="UP000290517"/>
    </source>
</evidence>
<dbReference type="GO" id="GO:0030288">
    <property type="term" value="C:outer membrane-bounded periplasmic space"/>
    <property type="evidence" value="ECO:0007669"/>
    <property type="project" value="TreeGrafter"/>
</dbReference>
<gene>
    <name evidence="17" type="ORF">EQW73_10485</name>
    <name evidence="18" type="ORF">EQW78_13700</name>
</gene>
<keyword evidence="4" id="KW-0645">Protease</keyword>
<feature type="compositionally biased region" description="Polar residues" evidence="14">
    <location>
        <begin position="14"/>
        <end position="24"/>
    </location>
</feature>
<evidence type="ECO:0000256" key="13">
    <source>
        <dbReference type="ARBA" id="ARBA00049902"/>
    </source>
</evidence>
<dbReference type="Proteomes" id="UP000290517">
    <property type="component" value="Unassembled WGS sequence"/>
</dbReference>
<evidence type="ECO:0000256" key="1">
    <source>
        <dbReference type="ARBA" id="ARBA00007090"/>
    </source>
</evidence>
<dbReference type="GO" id="GO:0071555">
    <property type="term" value="P:cell wall organization"/>
    <property type="evidence" value="ECO:0007669"/>
    <property type="project" value="UniProtKB-KW"/>
</dbReference>
<evidence type="ECO:0000256" key="3">
    <source>
        <dbReference type="ARBA" id="ARBA00022645"/>
    </source>
</evidence>
<evidence type="ECO:0000259" key="15">
    <source>
        <dbReference type="Pfam" id="PF00905"/>
    </source>
</evidence>
<dbReference type="InterPro" id="IPR012338">
    <property type="entry name" value="Beta-lactam/transpept-like"/>
</dbReference>
<dbReference type="PANTHER" id="PTHR32282">
    <property type="entry name" value="BINDING PROTEIN TRANSPEPTIDASE, PUTATIVE-RELATED"/>
    <property type="match status" value="1"/>
</dbReference>
<feature type="domain" description="Penicillin-binding protein transpeptidase" evidence="15">
    <location>
        <begin position="388"/>
        <end position="668"/>
    </location>
</feature>
<dbReference type="AlphaFoldDB" id="A0A4Q1KUH2"/>
<evidence type="ECO:0000256" key="8">
    <source>
        <dbReference type="ARBA" id="ARBA00022960"/>
    </source>
</evidence>
<dbReference type="STRING" id="1713.GCA_000718325_00629"/>
<keyword evidence="6" id="KW-0808">Transferase</keyword>
<keyword evidence="10" id="KW-0511">Multifunctional enzyme</keyword>
<feature type="region of interest" description="Disordered" evidence="14">
    <location>
        <begin position="1"/>
        <end position="24"/>
    </location>
</feature>
<name>A0A4Q1KUH2_9CELL</name>
<dbReference type="InterPro" id="IPR036950">
    <property type="entry name" value="PBP_transglycosylase"/>
</dbReference>
<dbReference type="Gene3D" id="1.10.3810.10">
    <property type="entry name" value="Biosynthetic peptidoglycan transglycosylase-like"/>
    <property type="match status" value="1"/>
</dbReference>
<evidence type="ECO:0000256" key="12">
    <source>
        <dbReference type="ARBA" id="ARBA00034000"/>
    </source>
</evidence>
<comment type="catalytic activity">
    <reaction evidence="13">
        <text>[GlcNAc-(1-&gt;4)-Mur2Ac(oyl-L-Ala-gamma-D-Glu-L-Lys-D-Ala-D-Ala)](n)-di-trans,octa-cis-undecaprenyl diphosphate + beta-D-GlcNAc-(1-&gt;4)-Mur2Ac(oyl-L-Ala-gamma-D-Glu-L-Lys-D-Ala-D-Ala)-di-trans,octa-cis-undecaprenyl diphosphate = [GlcNAc-(1-&gt;4)-Mur2Ac(oyl-L-Ala-gamma-D-Glu-L-Lys-D-Ala-D-Ala)](n+1)-di-trans,octa-cis-undecaprenyl diphosphate + di-trans,octa-cis-undecaprenyl diphosphate + H(+)</text>
        <dbReference type="Rhea" id="RHEA:23708"/>
        <dbReference type="Rhea" id="RHEA-COMP:9602"/>
        <dbReference type="Rhea" id="RHEA-COMP:9603"/>
        <dbReference type="ChEBI" id="CHEBI:15378"/>
        <dbReference type="ChEBI" id="CHEBI:58405"/>
        <dbReference type="ChEBI" id="CHEBI:60033"/>
        <dbReference type="ChEBI" id="CHEBI:78435"/>
        <dbReference type="EC" id="2.4.99.28"/>
    </reaction>
</comment>
<dbReference type="SUPFAM" id="SSF56601">
    <property type="entry name" value="beta-lactamase/transpeptidase-like"/>
    <property type="match status" value="1"/>
</dbReference>
<evidence type="ECO:0000313" key="18">
    <source>
        <dbReference type="EMBL" id="RXR32784.1"/>
    </source>
</evidence>
<evidence type="ECO:0000256" key="2">
    <source>
        <dbReference type="ARBA" id="ARBA00007739"/>
    </source>
</evidence>
<dbReference type="GO" id="GO:0006508">
    <property type="term" value="P:proteolysis"/>
    <property type="evidence" value="ECO:0007669"/>
    <property type="project" value="UniProtKB-KW"/>
</dbReference>
<dbReference type="SUPFAM" id="SSF53955">
    <property type="entry name" value="Lysozyme-like"/>
    <property type="match status" value="1"/>
</dbReference>
<comment type="caution">
    <text evidence="18">The sequence shown here is derived from an EMBL/GenBank/DDBJ whole genome shotgun (WGS) entry which is preliminary data.</text>
</comment>
<keyword evidence="9" id="KW-0573">Peptidoglycan synthesis</keyword>
<protein>
    <submittedName>
        <fullName evidence="18">Penicillin-binding protein</fullName>
    </submittedName>
</protein>
<keyword evidence="7" id="KW-0378">Hydrolase</keyword>
<evidence type="ECO:0000256" key="14">
    <source>
        <dbReference type="SAM" id="MobiDB-lite"/>
    </source>
</evidence>
<evidence type="ECO:0000256" key="6">
    <source>
        <dbReference type="ARBA" id="ARBA00022679"/>
    </source>
</evidence>
<accession>A0A4Q1KUH2</accession>
<dbReference type="Pfam" id="PF00912">
    <property type="entry name" value="Transgly"/>
    <property type="match status" value="1"/>
</dbReference>
<dbReference type="GO" id="GO:0009252">
    <property type="term" value="P:peptidoglycan biosynthetic process"/>
    <property type="evidence" value="ECO:0007669"/>
    <property type="project" value="UniProtKB-KW"/>
</dbReference>
<evidence type="ECO:0000256" key="11">
    <source>
        <dbReference type="ARBA" id="ARBA00023316"/>
    </source>
</evidence>
<comment type="catalytic activity">
    <reaction evidence="12">
        <text>Preferential cleavage: (Ac)2-L-Lys-D-Ala-|-D-Ala. Also transpeptidation of peptidyl-alanyl moieties that are N-acyl substituents of D-alanine.</text>
        <dbReference type="EC" id="3.4.16.4"/>
    </reaction>
</comment>
<feature type="region of interest" description="Disordered" evidence="14">
    <location>
        <begin position="709"/>
        <end position="772"/>
    </location>
</feature>
<feature type="domain" description="Glycosyl transferase family 51" evidence="16">
    <location>
        <begin position="98"/>
        <end position="283"/>
    </location>
</feature>
<dbReference type="PANTHER" id="PTHR32282:SF33">
    <property type="entry name" value="PEPTIDOGLYCAN GLYCOSYLTRANSFERASE"/>
    <property type="match status" value="1"/>
</dbReference>
<dbReference type="GO" id="GO:0008360">
    <property type="term" value="P:regulation of cell shape"/>
    <property type="evidence" value="ECO:0007669"/>
    <property type="project" value="UniProtKB-KW"/>
</dbReference>
<keyword evidence="20" id="KW-1185">Reference proteome</keyword>
<dbReference type="GO" id="GO:0008658">
    <property type="term" value="F:penicillin binding"/>
    <property type="evidence" value="ECO:0007669"/>
    <property type="project" value="InterPro"/>
</dbReference>
<keyword evidence="8" id="KW-0133">Cell shape</keyword>
<keyword evidence="11" id="KW-0961">Cell wall biogenesis/degradation</keyword>
<dbReference type="EMBL" id="SDJR01000006">
    <property type="protein sequence ID" value="RXR25275.1"/>
    <property type="molecule type" value="Genomic_DNA"/>
</dbReference>
<evidence type="ECO:0000259" key="16">
    <source>
        <dbReference type="Pfam" id="PF00912"/>
    </source>
</evidence>
<keyword evidence="5" id="KW-0328">Glycosyltransferase</keyword>
<dbReference type="Proteomes" id="UP000289805">
    <property type="component" value="Unassembled WGS sequence"/>
</dbReference>
<evidence type="ECO:0000256" key="9">
    <source>
        <dbReference type="ARBA" id="ARBA00022984"/>
    </source>
</evidence>
<feature type="region of interest" description="Disordered" evidence="14">
    <location>
        <begin position="627"/>
        <end position="648"/>
    </location>
</feature>
<dbReference type="OrthoDB" id="9766909at2"/>
<dbReference type="FunFam" id="1.10.3810.10:FF:000001">
    <property type="entry name" value="Penicillin-binding protein 1A"/>
    <property type="match status" value="1"/>
</dbReference>
<sequence>MPARRAAPGRETYSRQMGQSTRPRQQTSAVKALALLMAFLLVSAVGGVLAAGLLLPLAAGANTVTEDVTKMFDELPDELVPGPLAEQSRVYANDGTTLLATFYQENRIVVALDQVSQPMKDAVVAIEDHRFYEHGGIDPEGVTRAAVNNFTGGDTQGGSSLTQQYVKNVLIEQAVRDDDPVAMRAARDDTLGRKAREAKLAISLETVMSKEEILQGYLNIAQFGIRVYGVETAALHYFSKHASELSVVEAATIAGVTNAPTKYDPVTNPVDSEKRRNRVLSKMLEQGYITQQQHDEAVATPLPATLVVQPVAGGCQTAGGAAFFCDYVTKVITSDPTFGETKAERQALLYRGGLDITTTLDPRMQAAAEATITAAVPPGDPSGIEDALVAVEPGTGKILSMAQNRPYDVAREPAPGTTAVNYSTDQRHGSSQGFSPGSTWKVFTLAEWLRSGRTLSQTVNANKRTFVPNRDFHASCARLDRIPWSPGNSDGSTDQGEIPVLRATFNSVNTGYATMESQLDLCAVRDMAWNIGLRPSRTAEVTGDASAIHVMPTMTIGTQNSSPLQLAAAYATFASGGTYCDPIAITRIVGADGSELPVPSASCNPNALDPNIANTVTYALQNVMTQGTGKKSQLSRPSAGKSGTANNNNHTWFIGYTPQIVTAVWIGNAESDVSMSRMTINGKYQQRWYGSTLAAPTWRSFMETALEGSPVAGFPAPDPNMVGTPPAPKKPKAPPAPQDDAPAAPTEPAPPTDPAPPVEPAPPVDPGVPPTP</sequence>
<dbReference type="GO" id="GO:0008955">
    <property type="term" value="F:peptidoglycan glycosyltransferase activity"/>
    <property type="evidence" value="ECO:0007669"/>
    <property type="project" value="UniProtKB-EC"/>
</dbReference>
<feature type="compositionally biased region" description="Pro residues" evidence="14">
    <location>
        <begin position="745"/>
        <end position="772"/>
    </location>
</feature>
<evidence type="ECO:0000256" key="7">
    <source>
        <dbReference type="ARBA" id="ARBA00022801"/>
    </source>
</evidence>
<comment type="similarity">
    <text evidence="2">In the N-terminal section; belongs to the glycosyltransferase 51 family.</text>
</comment>